<dbReference type="Pfam" id="PF12724">
    <property type="entry name" value="Flavodoxin_5"/>
    <property type="match status" value="1"/>
</dbReference>
<evidence type="ECO:0000259" key="8">
    <source>
        <dbReference type="Pfam" id="PF12724"/>
    </source>
</evidence>
<evidence type="ECO:0000256" key="2">
    <source>
        <dbReference type="ARBA" id="ARBA00022643"/>
    </source>
</evidence>
<dbReference type="GO" id="GO:0005886">
    <property type="term" value="C:plasma membrane"/>
    <property type="evidence" value="ECO:0007669"/>
    <property type="project" value="UniProtKB-SubCell"/>
</dbReference>
<keyword evidence="2 7" id="KW-0288">FMN</keyword>
<comment type="caution">
    <text evidence="9">The sequence shown here is derived from an EMBL/GenBank/DDBJ whole genome shotgun (WGS) entry which is preliminary data.</text>
</comment>
<dbReference type="SUPFAM" id="SSF52218">
    <property type="entry name" value="Flavoproteins"/>
    <property type="match status" value="1"/>
</dbReference>
<dbReference type="GO" id="GO:0004729">
    <property type="term" value="F:oxygen-dependent protoporphyrinogen oxidase activity"/>
    <property type="evidence" value="ECO:0007669"/>
    <property type="project" value="InterPro"/>
</dbReference>
<dbReference type="Gene3D" id="3.40.50.360">
    <property type="match status" value="1"/>
</dbReference>
<evidence type="ECO:0000256" key="5">
    <source>
        <dbReference type="ARBA" id="ARBA00023136"/>
    </source>
</evidence>
<dbReference type="InterPro" id="IPR026816">
    <property type="entry name" value="Flavodoxin_dom"/>
</dbReference>
<comment type="similarity">
    <text evidence="7">Belongs to the HemG family.</text>
</comment>
<dbReference type="PANTHER" id="PTHR38030:SF2">
    <property type="entry name" value="PROTOPORPHYRINOGEN IX DEHYDROGENASE [QUINONE]"/>
    <property type="match status" value="1"/>
</dbReference>
<dbReference type="InterPro" id="IPR052200">
    <property type="entry name" value="Protoporphyrinogen_IX_DH"/>
</dbReference>
<gene>
    <name evidence="7" type="primary">hemG</name>
    <name evidence="9" type="ORF">EGM88_13910</name>
</gene>
<keyword evidence="6 7" id="KW-0627">Porphyrin biosynthesis</keyword>
<keyword evidence="7" id="KW-1003">Cell membrane</keyword>
<comment type="pathway">
    <text evidence="7">Porphyrin-containing compound metabolism; protoporphyrin-IX biosynthesis; protoporphyrin-IX from protoporphyrinogen-IX: step 1/1.</text>
</comment>
<evidence type="ECO:0000313" key="9">
    <source>
        <dbReference type="EMBL" id="RPD93041.1"/>
    </source>
</evidence>
<comment type="catalytic activity">
    <reaction evidence="7">
        <text>protoporphyrinogen IX + 3 a ubiquinone = protoporphyrin IX + 3 a ubiquinol</text>
        <dbReference type="Rhea" id="RHEA:63936"/>
        <dbReference type="Rhea" id="RHEA-COMP:9565"/>
        <dbReference type="Rhea" id="RHEA-COMP:9566"/>
        <dbReference type="ChEBI" id="CHEBI:16389"/>
        <dbReference type="ChEBI" id="CHEBI:17976"/>
        <dbReference type="ChEBI" id="CHEBI:57306"/>
        <dbReference type="ChEBI" id="CHEBI:57307"/>
    </reaction>
</comment>
<keyword evidence="1 7" id="KW-0285">Flavoprotein</keyword>
<evidence type="ECO:0000256" key="1">
    <source>
        <dbReference type="ARBA" id="ARBA00022630"/>
    </source>
</evidence>
<keyword evidence="5" id="KW-0472">Membrane</keyword>
<reference evidence="9 10" key="1">
    <citation type="submission" date="2018-11" db="EMBL/GenBank/DDBJ databases">
        <title>Aureibaculum marinum gen. nov., sp. nov., a member of the family Flavobacteriaceae isolated from the Bohai Sea.</title>
        <authorList>
            <person name="Ji X."/>
        </authorList>
    </citation>
    <scope>NUCLEOTIDE SEQUENCE [LARGE SCALE GENOMIC DNA]</scope>
    <source>
        <strain evidence="9 10">BH-SD17</strain>
    </source>
</reference>
<comment type="subcellular location">
    <subcellularLocation>
        <location evidence="7">Cell membrane</location>
        <topology evidence="7">Peripheral membrane protein</topology>
    </subcellularLocation>
</comment>
<dbReference type="RefSeq" id="WP_123899023.1">
    <property type="nucleotide sequence ID" value="NZ_RPFJ01000040.1"/>
</dbReference>
<keyword evidence="3 7" id="KW-0547">Nucleotide-binding</keyword>
<comment type="catalytic activity">
    <reaction evidence="7">
        <text>protoporphyrinogen IX + 3 a quinone = protoporphyrin IX + 3 a quinol</text>
        <dbReference type="Rhea" id="RHEA:65032"/>
        <dbReference type="ChEBI" id="CHEBI:24646"/>
        <dbReference type="ChEBI" id="CHEBI:57306"/>
        <dbReference type="ChEBI" id="CHEBI:57307"/>
        <dbReference type="ChEBI" id="CHEBI:132124"/>
        <dbReference type="EC" id="1.3.5.3"/>
    </reaction>
</comment>
<dbReference type="InterPro" id="IPR044264">
    <property type="entry name" value="HemG"/>
</dbReference>
<dbReference type="HAMAP" id="MF_00853">
    <property type="entry name" value="HemG"/>
    <property type="match status" value="1"/>
</dbReference>
<protein>
    <recommendedName>
        <fullName evidence="7">Protoporphyrinogen IX dehydrogenase [quinone]</fullName>
        <ecNumber evidence="7">1.3.5.3</ecNumber>
    </recommendedName>
    <alternativeName>
        <fullName evidence="7">Protoporphyrinogen IX dehydrogenase [menaquinone]</fullName>
    </alternativeName>
    <alternativeName>
        <fullName evidence="7">Protoporphyrinogen IX dehydrogenase [ubiquinone]</fullName>
    </alternativeName>
    <alternativeName>
        <fullName evidence="7">Protoporphyrinogen oxidase</fullName>
        <shortName evidence="7">PPO</shortName>
    </alternativeName>
</protein>
<sequence>MKTKVGIIYSSVDGHTLKICKKLNGLFNENQIETELFSIDTFTEEISKYHTLIIGASIRYGNHKTNVTQFIQTNKNELNKITTAFFSVNLVARKKEKNSINTNPYFIKFIKKVNWNADFQEVFAGKLDYNSYSFFDKIMIKLIMKLTHGPTKSDVPIEYTDWNKVEQFGLKIIANYKNTNQK</sequence>
<dbReference type="GO" id="GO:0006782">
    <property type="term" value="P:protoporphyrinogen IX biosynthetic process"/>
    <property type="evidence" value="ECO:0007669"/>
    <property type="project" value="UniProtKB-UniRule"/>
</dbReference>
<dbReference type="EMBL" id="RPFJ01000040">
    <property type="protein sequence ID" value="RPD93041.1"/>
    <property type="molecule type" value="Genomic_DNA"/>
</dbReference>
<dbReference type="EC" id="1.3.5.3" evidence="7"/>
<dbReference type="OrthoDB" id="9795729at2"/>
<dbReference type="UniPathway" id="UPA00251">
    <property type="reaction ID" value="UER00324"/>
</dbReference>
<dbReference type="Proteomes" id="UP000270856">
    <property type="component" value="Unassembled WGS sequence"/>
</dbReference>
<comment type="catalytic activity">
    <reaction evidence="7">
        <text>protoporphyrinogen IX + 3 a menaquinone = protoporphyrin IX + 3 a menaquinol</text>
        <dbReference type="Rhea" id="RHEA:27409"/>
        <dbReference type="Rhea" id="RHEA-COMP:9537"/>
        <dbReference type="Rhea" id="RHEA-COMP:9539"/>
        <dbReference type="ChEBI" id="CHEBI:16374"/>
        <dbReference type="ChEBI" id="CHEBI:18151"/>
        <dbReference type="ChEBI" id="CHEBI:57306"/>
        <dbReference type="ChEBI" id="CHEBI:57307"/>
        <dbReference type="EC" id="1.3.5.3"/>
    </reaction>
</comment>
<dbReference type="GO" id="GO:0010181">
    <property type="term" value="F:FMN binding"/>
    <property type="evidence" value="ECO:0007669"/>
    <property type="project" value="UniProtKB-UniRule"/>
</dbReference>
<evidence type="ECO:0000256" key="7">
    <source>
        <dbReference type="HAMAP-Rule" id="MF_00853"/>
    </source>
</evidence>
<dbReference type="NCBIfam" id="NF008316">
    <property type="entry name" value="PRK11104.1"/>
    <property type="match status" value="1"/>
</dbReference>
<keyword evidence="4 7" id="KW-0560">Oxidoreductase</keyword>
<proteinExistence type="inferred from homology"/>
<dbReference type="PANTHER" id="PTHR38030">
    <property type="entry name" value="PROTOPORPHYRINOGEN IX DEHYDROGENASE [MENAQUINONE]"/>
    <property type="match status" value="1"/>
</dbReference>
<name>A0A3N4NA37_9FLAO</name>
<evidence type="ECO:0000256" key="4">
    <source>
        <dbReference type="ARBA" id="ARBA00023002"/>
    </source>
</evidence>
<feature type="domain" description="Flavodoxin" evidence="8">
    <location>
        <begin position="7"/>
        <end position="153"/>
    </location>
</feature>
<dbReference type="AlphaFoldDB" id="A0A3N4NA37"/>
<dbReference type="InterPro" id="IPR029039">
    <property type="entry name" value="Flavoprotein-like_sf"/>
</dbReference>
<keyword evidence="10" id="KW-1185">Reference proteome</keyword>
<evidence type="ECO:0000313" key="10">
    <source>
        <dbReference type="Proteomes" id="UP000270856"/>
    </source>
</evidence>
<evidence type="ECO:0000256" key="6">
    <source>
        <dbReference type="ARBA" id="ARBA00023244"/>
    </source>
</evidence>
<comment type="cofactor">
    <cofactor evidence="7">
        <name>FMN</name>
        <dbReference type="ChEBI" id="CHEBI:58210"/>
    </cofactor>
    <text evidence="7">Binds 1 FMN non-covalently per subunit.</text>
</comment>
<dbReference type="GO" id="GO:0070819">
    <property type="term" value="F:menaquinone-dependent protoporphyrinogen oxidase activity"/>
    <property type="evidence" value="ECO:0007669"/>
    <property type="project" value="UniProtKB-UniRule"/>
</dbReference>
<evidence type="ECO:0000256" key="3">
    <source>
        <dbReference type="ARBA" id="ARBA00022741"/>
    </source>
</evidence>
<accession>A0A3N4NA37</accession>
<organism evidence="9 10">
    <name type="scientific">Aureibaculum marinum</name>
    <dbReference type="NCBI Taxonomy" id="2487930"/>
    <lineage>
        <taxon>Bacteria</taxon>
        <taxon>Pseudomonadati</taxon>
        <taxon>Bacteroidota</taxon>
        <taxon>Flavobacteriia</taxon>
        <taxon>Flavobacteriales</taxon>
        <taxon>Flavobacteriaceae</taxon>
        <taxon>Aureibaculum</taxon>
    </lineage>
</organism>
<comment type="function">
    <text evidence="7">Catalyzes the 6-electron oxidation of protoporphyrinogen IX to form protoporphyrin IX; under anaerobic conditions uses menaquinone as an electron acceptor, under aerobic conditions uses ubiquinone as an electron acceptor.</text>
</comment>